<dbReference type="EMBL" id="LAZR01044054">
    <property type="protein sequence ID" value="KKL05580.1"/>
    <property type="molecule type" value="Genomic_DNA"/>
</dbReference>
<sequence>MIKLGYELKTAKEIGINPSHLIVTGVTQLSGKTTTLEALIKRSGLKAIIFKTKIGEKSFTEGTEIPPFFRDRSDYEFVKSLIEAYAKEKLFLEKGTLMRLCKGSASLVEIKKRVDDELAEGKLRGLKEEIHTRLQHYLENLIPQIQYANLSSTLDIREGINIMNLERFSEEAQSLIIQSVADEVLKTMKGVIIVIPEAWKFLPQKYNNPCKRVVESYIR</sequence>
<name>A0A0F9A802_9ZZZZ</name>
<feature type="non-terminal residue" evidence="1">
    <location>
        <position position="219"/>
    </location>
</feature>
<accession>A0A0F9A802</accession>
<comment type="caution">
    <text evidence="1">The sequence shown here is derived from an EMBL/GenBank/DDBJ whole genome shotgun (WGS) entry which is preliminary data.</text>
</comment>
<gene>
    <name evidence="1" type="ORF">LCGC14_2604600</name>
</gene>
<dbReference type="AlphaFoldDB" id="A0A0F9A802"/>
<organism evidence="1">
    <name type="scientific">marine sediment metagenome</name>
    <dbReference type="NCBI Taxonomy" id="412755"/>
    <lineage>
        <taxon>unclassified sequences</taxon>
        <taxon>metagenomes</taxon>
        <taxon>ecological metagenomes</taxon>
    </lineage>
</organism>
<protein>
    <submittedName>
        <fullName evidence="1">Uncharacterized protein</fullName>
    </submittedName>
</protein>
<proteinExistence type="predicted"/>
<evidence type="ECO:0000313" key="1">
    <source>
        <dbReference type="EMBL" id="KKL05580.1"/>
    </source>
</evidence>
<reference evidence="1" key="1">
    <citation type="journal article" date="2015" name="Nature">
        <title>Complex archaea that bridge the gap between prokaryotes and eukaryotes.</title>
        <authorList>
            <person name="Spang A."/>
            <person name="Saw J.H."/>
            <person name="Jorgensen S.L."/>
            <person name="Zaremba-Niedzwiedzka K."/>
            <person name="Martijn J."/>
            <person name="Lind A.E."/>
            <person name="van Eijk R."/>
            <person name="Schleper C."/>
            <person name="Guy L."/>
            <person name="Ettema T.J."/>
        </authorList>
    </citation>
    <scope>NUCLEOTIDE SEQUENCE</scope>
</reference>